<keyword evidence="8" id="KW-1185">Reference proteome</keyword>
<dbReference type="OrthoDB" id="9800869at2"/>
<dbReference type="CDD" id="cd07185">
    <property type="entry name" value="OmpA_C-like"/>
    <property type="match status" value="1"/>
</dbReference>
<reference evidence="7 8" key="1">
    <citation type="submission" date="2018-06" db="EMBL/GenBank/DDBJ databases">
        <title>Genomic Encyclopedia of Type Strains, Phase III (KMG-III): the genomes of soil and plant-associated and newly described type strains.</title>
        <authorList>
            <person name="Whitman W."/>
        </authorList>
    </citation>
    <scope>NUCLEOTIDE SEQUENCE [LARGE SCALE GENOMIC DNA]</scope>
    <source>
        <strain evidence="7 8">CGMCC 1.12504</strain>
    </source>
</reference>
<evidence type="ECO:0000313" key="8">
    <source>
        <dbReference type="Proteomes" id="UP000249518"/>
    </source>
</evidence>
<evidence type="ECO:0000256" key="1">
    <source>
        <dbReference type="ARBA" id="ARBA00004442"/>
    </source>
</evidence>
<dbReference type="InterPro" id="IPR050330">
    <property type="entry name" value="Bact_OuterMem_StrucFunc"/>
</dbReference>
<dbReference type="GO" id="GO:0009279">
    <property type="term" value="C:cell outer membrane"/>
    <property type="evidence" value="ECO:0007669"/>
    <property type="project" value="UniProtKB-SubCell"/>
</dbReference>
<comment type="subcellular location">
    <subcellularLocation>
        <location evidence="1">Cell outer membrane</location>
    </subcellularLocation>
</comment>
<dbReference type="InterPro" id="IPR006665">
    <property type="entry name" value="OmpA-like"/>
</dbReference>
<proteinExistence type="predicted"/>
<evidence type="ECO:0000313" key="7">
    <source>
        <dbReference type="EMBL" id="RAR50451.1"/>
    </source>
</evidence>
<dbReference type="RefSeq" id="WP_112084998.1">
    <property type="nucleotide sequence ID" value="NZ_QLSV01000002.1"/>
</dbReference>
<dbReference type="SUPFAM" id="SSF103088">
    <property type="entry name" value="OmpA-like"/>
    <property type="match status" value="1"/>
</dbReference>
<dbReference type="Gene3D" id="3.30.1330.60">
    <property type="entry name" value="OmpA-like domain"/>
    <property type="match status" value="1"/>
</dbReference>
<comment type="caution">
    <text evidence="7">The sequence shown here is derived from an EMBL/GenBank/DDBJ whole genome shotgun (WGS) entry which is preliminary data.</text>
</comment>
<evidence type="ECO:0000256" key="5">
    <source>
        <dbReference type="SAM" id="MobiDB-lite"/>
    </source>
</evidence>
<dbReference type="EMBL" id="QLSV01000002">
    <property type="protein sequence ID" value="RAR50451.1"/>
    <property type="molecule type" value="Genomic_DNA"/>
</dbReference>
<organism evidence="7 8">
    <name type="scientific">Flavobacterium lacus</name>
    <dbReference type="NCBI Taxonomy" id="1353778"/>
    <lineage>
        <taxon>Bacteria</taxon>
        <taxon>Pseudomonadati</taxon>
        <taxon>Bacteroidota</taxon>
        <taxon>Flavobacteriia</taxon>
        <taxon>Flavobacteriales</taxon>
        <taxon>Flavobacteriaceae</taxon>
        <taxon>Flavobacterium</taxon>
    </lineage>
</organism>
<keyword evidence="3" id="KW-0998">Cell outer membrane</keyword>
<dbReference type="PRINTS" id="PR01021">
    <property type="entry name" value="OMPADOMAIN"/>
</dbReference>
<dbReference type="PANTHER" id="PTHR30329">
    <property type="entry name" value="STATOR ELEMENT OF FLAGELLAR MOTOR COMPLEX"/>
    <property type="match status" value="1"/>
</dbReference>
<dbReference type="InterPro" id="IPR006664">
    <property type="entry name" value="OMP_bac"/>
</dbReference>
<evidence type="ECO:0000256" key="4">
    <source>
        <dbReference type="PROSITE-ProRule" id="PRU00473"/>
    </source>
</evidence>
<evidence type="ECO:0000259" key="6">
    <source>
        <dbReference type="PROSITE" id="PS51123"/>
    </source>
</evidence>
<dbReference type="PROSITE" id="PS51123">
    <property type="entry name" value="OMPA_2"/>
    <property type="match status" value="1"/>
</dbReference>
<evidence type="ECO:0000256" key="3">
    <source>
        <dbReference type="ARBA" id="ARBA00023237"/>
    </source>
</evidence>
<gene>
    <name evidence="7" type="ORF">B0I10_102255</name>
</gene>
<sequence>MKNFLTGLVFMITIQFSFAQETTVGERVIKNAKDKTYGRGEQKGDETVDKALNKVEEGITGLFKKKDKKKKKEEAEQQEDRSEQSSDENQESKSQSSSSKKPVKSNSKFDFVAGEKELYFDNFERLAMGDFPAEFNTNASGEIVNVDGQFGKWLSMTKNGAFIPDNIKNLPENFTLEFEVGINTDPTNNYSGLGLNFTIKQQELMKDMFFSRGTSIVYLHPGAGEAAVYVNPSSGTAIENNVKMPQWDVDTNTNFVKISVWRQKGRLRVYANEDKLLDIPRFFSETTNYDFAFFRSFFGDCEVYLTNIRYAVASADTRNKLITEGRFVTNGILFDVNSDNIKPESGTVLKEIATTLQENSTVRVKIIGHTDSDGADAANLSLSQKRAVAVKTALSSFYGIESSRLETDGKGESQPLNKNATSAEKAQNRRVEFIKL</sequence>
<dbReference type="Proteomes" id="UP000249518">
    <property type="component" value="Unassembled WGS sequence"/>
</dbReference>
<accession>A0A328WVZ6</accession>
<feature type="compositionally biased region" description="Low complexity" evidence="5">
    <location>
        <begin position="92"/>
        <end position="106"/>
    </location>
</feature>
<feature type="compositionally biased region" description="Basic and acidic residues" evidence="5">
    <location>
        <begin position="72"/>
        <end position="84"/>
    </location>
</feature>
<evidence type="ECO:0000256" key="2">
    <source>
        <dbReference type="ARBA" id="ARBA00023136"/>
    </source>
</evidence>
<dbReference type="InterPro" id="IPR036737">
    <property type="entry name" value="OmpA-like_sf"/>
</dbReference>
<protein>
    <submittedName>
        <fullName evidence="7">OmpA family protein</fullName>
    </submittedName>
</protein>
<keyword evidence="2 4" id="KW-0472">Membrane</keyword>
<feature type="domain" description="OmpA-like" evidence="6">
    <location>
        <begin position="321"/>
        <end position="436"/>
    </location>
</feature>
<name>A0A328WVZ6_9FLAO</name>
<feature type="region of interest" description="Disordered" evidence="5">
    <location>
        <begin position="63"/>
        <end position="106"/>
    </location>
</feature>
<dbReference type="PANTHER" id="PTHR30329:SF21">
    <property type="entry name" value="LIPOPROTEIN YIAD-RELATED"/>
    <property type="match status" value="1"/>
</dbReference>
<dbReference type="Pfam" id="PF00691">
    <property type="entry name" value="OmpA"/>
    <property type="match status" value="1"/>
</dbReference>
<dbReference type="AlphaFoldDB" id="A0A328WVZ6"/>